<feature type="transmembrane region" description="Helical" evidence="9">
    <location>
        <begin position="478"/>
        <end position="498"/>
    </location>
</feature>
<dbReference type="Pfam" id="PF22099">
    <property type="entry name" value="MRS2-like"/>
    <property type="match status" value="1"/>
</dbReference>
<keyword evidence="6 9" id="KW-1133">Transmembrane helix</keyword>
<evidence type="ECO:0000313" key="11">
    <source>
        <dbReference type="EMBL" id="KAF6003115.1"/>
    </source>
</evidence>
<dbReference type="Gene3D" id="2.40.128.330">
    <property type="match status" value="1"/>
</dbReference>
<comment type="caution">
    <text evidence="11">The sequence shown here is derived from an EMBL/GenBank/DDBJ whole genome shotgun (WGS) entry which is preliminary data.</text>
</comment>
<accession>A0A7J7IJ59</accession>
<evidence type="ECO:0000256" key="8">
    <source>
        <dbReference type="ARBA" id="ARBA00023136"/>
    </source>
</evidence>
<sequence length="572" mass="64394">MRNRKTSSASTSRSATRGLSVAELERLHRSRGSTPPLAASAGDSAIQEQRSASSARPSSHRSSPGSGAHSGTNGAPVSAAQGNGQGRSERQPQKKLERSGTLGKVFSSAAIFASQRFSTKAADAKFGPDLRLDEESLRRNGLSFAAAVAREYHEMVTSRRASLTKRADQKMRRQVHLLEFLEFDAFGRSIHRAISKQELVDELRLSAHAAVEGASPRRRQPLAERSTPLADALDLDVFHSAPRIAPDASDDVASKCEPVQLRDLRFMDPTFRSEQVLLVRENAIILVLDDHLRAIIQSHRLLLFNYNVDRVQRAVRLVTERLQCASLDIYNAFEFNVLESMFISAYLELEELYVAVEQQIEKHLQDLNRTVSSSKIENMRLQMRHLTLLMSRIKRLLRLFDRVLGEDDDMSNMYLTEKRYHPDTPRHPLDHEYVETLLESYYQLVQSLSNRAELLDQKVNDTESTMDIKLDAVQNRMLAFNVIQHLCTATFFAMNFVADIFGMNLNCPWYNITDTMAPWLVTVLGSTALGALFLGLSVFILSRRGLLFGLMSWRKRSVPSWSVAKNQLSVSS</sequence>
<keyword evidence="9" id="KW-0496">Mitochondrion</keyword>
<dbReference type="Gene3D" id="1.20.58.340">
    <property type="entry name" value="Magnesium transport protein CorA, transmembrane region"/>
    <property type="match status" value="1"/>
</dbReference>
<dbReference type="PANTHER" id="PTHR13890:SF0">
    <property type="entry name" value="MAGNESIUM TRANSPORTER MRS2 HOMOLOG, MITOCHONDRIAL"/>
    <property type="match status" value="1"/>
</dbReference>
<comment type="similarity">
    <text evidence="9">Belongs to the CorA metal ion transporter (MIT) (TC 1.A.35) family.</text>
</comment>
<comment type="subcellular location">
    <subcellularLocation>
        <location evidence="1">Membrane</location>
        <topology evidence="1">Multi-pass membrane protein</topology>
    </subcellularLocation>
    <subcellularLocation>
        <location evidence="9">Mitochondrion inner membrane</location>
        <topology evidence="9">Multi-pass membrane protein</topology>
    </subcellularLocation>
</comment>
<proteinExistence type="inferred from homology"/>
<dbReference type="GO" id="GO:0005743">
    <property type="term" value="C:mitochondrial inner membrane"/>
    <property type="evidence" value="ECO:0007669"/>
    <property type="project" value="UniProtKB-SubCell"/>
</dbReference>
<feature type="compositionally biased region" description="Basic and acidic residues" evidence="10">
    <location>
        <begin position="87"/>
        <end position="98"/>
    </location>
</feature>
<keyword evidence="2 9" id="KW-0813">Transport</keyword>
<organism evidence="11 12">
    <name type="scientific">Cyanidiococcus yangmingshanensis</name>
    <dbReference type="NCBI Taxonomy" id="2690220"/>
    <lineage>
        <taxon>Eukaryota</taxon>
        <taxon>Rhodophyta</taxon>
        <taxon>Bangiophyceae</taxon>
        <taxon>Cyanidiales</taxon>
        <taxon>Cyanidiaceae</taxon>
        <taxon>Cyanidiococcus</taxon>
    </lineage>
</organism>
<dbReference type="PANTHER" id="PTHR13890">
    <property type="entry name" value="RNA SPLICING PROTEIN MRS2, MITOCHONDRIAL"/>
    <property type="match status" value="1"/>
</dbReference>
<dbReference type="OrthoDB" id="10251508at2759"/>
<keyword evidence="4 9" id="KW-0460">Magnesium</keyword>
<evidence type="ECO:0000256" key="7">
    <source>
        <dbReference type="ARBA" id="ARBA00023065"/>
    </source>
</evidence>
<dbReference type="AlphaFoldDB" id="A0A7J7IJ59"/>
<evidence type="ECO:0000256" key="4">
    <source>
        <dbReference type="ARBA" id="ARBA00022842"/>
    </source>
</evidence>
<dbReference type="EMBL" id="VWRR01000008">
    <property type="protein sequence ID" value="KAF6003115.1"/>
    <property type="molecule type" value="Genomic_DNA"/>
</dbReference>
<keyword evidence="9" id="KW-0999">Mitochondrion inner membrane</keyword>
<name>A0A7J7IJ59_9RHOD</name>
<gene>
    <name evidence="11" type="primary">MRS2_7</name>
    <name evidence="11" type="ORF">F1559_004307</name>
</gene>
<feature type="region of interest" description="Disordered" evidence="10">
    <location>
        <begin position="1"/>
        <end position="100"/>
    </location>
</feature>
<dbReference type="Proteomes" id="UP000530660">
    <property type="component" value="Unassembled WGS sequence"/>
</dbReference>
<evidence type="ECO:0000256" key="10">
    <source>
        <dbReference type="SAM" id="MobiDB-lite"/>
    </source>
</evidence>
<evidence type="ECO:0000256" key="5">
    <source>
        <dbReference type="ARBA" id="ARBA00022946"/>
    </source>
</evidence>
<evidence type="ECO:0000256" key="9">
    <source>
        <dbReference type="RuleBase" id="RU366042"/>
    </source>
</evidence>
<keyword evidence="5" id="KW-0809">Transit peptide</keyword>
<keyword evidence="3 9" id="KW-0812">Transmembrane</keyword>
<feature type="compositionally biased region" description="Low complexity" evidence="10">
    <location>
        <begin position="1"/>
        <end position="17"/>
    </location>
</feature>
<dbReference type="InterPro" id="IPR039204">
    <property type="entry name" value="MRS2-like"/>
</dbReference>
<evidence type="ECO:0000256" key="3">
    <source>
        <dbReference type="ARBA" id="ARBA00022692"/>
    </source>
</evidence>
<keyword evidence="7 9" id="KW-0406">Ion transport</keyword>
<protein>
    <recommendedName>
        <fullName evidence="9">Magnesium transporter</fullName>
    </recommendedName>
</protein>
<keyword evidence="12" id="KW-1185">Reference proteome</keyword>
<evidence type="ECO:0000256" key="2">
    <source>
        <dbReference type="ARBA" id="ARBA00022448"/>
    </source>
</evidence>
<feature type="compositionally biased region" description="Low complexity" evidence="10">
    <location>
        <begin position="50"/>
        <end position="71"/>
    </location>
</feature>
<dbReference type="GO" id="GO:0015095">
    <property type="term" value="F:magnesium ion transmembrane transporter activity"/>
    <property type="evidence" value="ECO:0007669"/>
    <property type="project" value="TreeGrafter"/>
</dbReference>
<evidence type="ECO:0000256" key="1">
    <source>
        <dbReference type="ARBA" id="ARBA00004141"/>
    </source>
</evidence>
<evidence type="ECO:0000256" key="6">
    <source>
        <dbReference type="ARBA" id="ARBA00022989"/>
    </source>
</evidence>
<evidence type="ECO:0000313" key="12">
    <source>
        <dbReference type="Proteomes" id="UP000530660"/>
    </source>
</evidence>
<dbReference type="CDD" id="cd12823">
    <property type="entry name" value="Mrs2_Mfm1p-like"/>
    <property type="match status" value="1"/>
</dbReference>
<reference evidence="11 12" key="1">
    <citation type="journal article" date="2020" name="J. Phycol.">
        <title>Comparative genome analysis reveals Cyanidiococcus gen. nov., a new extremophilic red algal genus sister to Cyanidioschyzon (Cyanidioschyzonaceae, Rhodophyta).</title>
        <authorList>
            <person name="Liu S.-L."/>
            <person name="Chiang Y.-R."/>
            <person name="Yoon H.S."/>
            <person name="Fu H.-Y."/>
        </authorList>
    </citation>
    <scope>NUCLEOTIDE SEQUENCE [LARGE SCALE GENOMIC DNA]</scope>
    <source>
        <strain evidence="11 12">THAL066</strain>
    </source>
</reference>
<keyword evidence="8 9" id="KW-0472">Membrane</keyword>
<feature type="transmembrane region" description="Helical" evidence="9">
    <location>
        <begin position="518"/>
        <end position="541"/>
    </location>
</feature>